<dbReference type="RefSeq" id="WP_307261452.1">
    <property type="nucleotide sequence ID" value="NZ_JAUSVL010000001.1"/>
</dbReference>
<name>A0AAE4API5_9BACT</name>
<dbReference type="EMBL" id="JAUSVL010000001">
    <property type="protein sequence ID" value="MDQ0290023.1"/>
    <property type="molecule type" value="Genomic_DNA"/>
</dbReference>
<dbReference type="InterPro" id="IPR007421">
    <property type="entry name" value="Schlafen_AlbA_2_dom"/>
</dbReference>
<evidence type="ECO:0000259" key="1">
    <source>
        <dbReference type="Pfam" id="PF04326"/>
    </source>
</evidence>
<proteinExistence type="predicted"/>
<evidence type="ECO:0000313" key="2">
    <source>
        <dbReference type="EMBL" id="MDQ0290023.1"/>
    </source>
</evidence>
<evidence type="ECO:0000313" key="3">
    <source>
        <dbReference type="Proteomes" id="UP001238163"/>
    </source>
</evidence>
<feature type="domain" description="Schlafen AlbA-2" evidence="1">
    <location>
        <begin position="265"/>
        <end position="408"/>
    </location>
</feature>
<reference evidence="2" key="1">
    <citation type="submission" date="2023-07" db="EMBL/GenBank/DDBJ databases">
        <title>Genomic Encyclopedia of Type Strains, Phase IV (KMG-IV): sequencing the most valuable type-strain genomes for metagenomic binning, comparative biology and taxonomic classification.</title>
        <authorList>
            <person name="Goeker M."/>
        </authorList>
    </citation>
    <scope>NUCLEOTIDE SEQUENCE</scope>
    <source>
        <strain evidence="2">DSM 24202</strain>
    </source>
</reference>
<keyword evidence="3" id="KW-1185">Reference proteome</keyword>
<dbReference type="Pfam" id="PF04326">
    <property type="entry name" value="SLFN_AlbA_2"/>
    <property type="match status" value="1"/>
</dbReference>
<dbReference type="Proteomes" id="UP001238163">
    <property type="component" value="Unassembled WGS sequence"/>
</dbReference>
<organism evidence="2 3">
    <name type="scientific">Oligosphaera ethanolica</name>
    <dbReference type="NCBI Taxonomy" id="760260"/>
    <lineage>
        <taxon>Bacteria</taxon>
        <taxon>Pseudomonadati</taxon>
        <taxon>Lentisphaerota</taxon>
        <taxon>Oligosphaeria</taxon>
        <taxon>Oligosphaerales</taxon>
        <taxon>Oligosphaeraceae</taxon>
        <taxon>Oligosphaera</taxon>
    </lineage>
</organism>
<dbReference type="AlphaFoldDB" id="A0AAE4API5"/>
<accession>A0AAE4API5</accession>
<gene>
    <name evidence="2" type="ORF">J3R75_002130</name>
</gene>
<dbReference type="Gene3D" id="3.30.950.30">
    <property type="entry name" value="Schlafen, AAA domain"/>
    <property type="match status" value="1"/>
</dbReference>
<protein>
    <recommendedName>
        <fullName evidence="1">Schlafen AlbA-2 domain-containing protein</fullName>
    </recommendedName>
</protein>
<comment type="caution">
    <text evidence="2">The sequence shown here is derived from an EMBL/GenBank/DDBJ whole genome shotgun (WGS) entry which is preliminary data.</text>
</comment>
<sequence length="662" mass="74572">MTFEKGNSYKLDFDRVEQVNGKLFFALKHEGKTTLPGSEPFYFRVEALDYQKNWDPDDIPEQFSCFVCGFIKDSDGQETAFPILKQDLNAILSDLYEIGKPYLFTVSALPEGRDVKGQPIEYHLLRDVHGLEHRYFSDREHGIGDELELTVSAVKGHWLEFISLTARELQKSFISGQRYFFEIVAEELDRLANRSFFAVKDKIHGYMHRFYLSHASDLGPGDEIELLVKEVSPKGWLILMPPGSEFNAGELAALREISQESPGRENGQLELKSSLVFTAKSEQDIDKQLGNELMQQIAAFMNAGGGCIYIGYRDNGTICGINNDLPLLNSSQEDEYSYKTNLDGVELKIRNTVARKLGGFANSLLDIQFQKTGDGKVVCLVIVPPSSKPIYLEKTAIYKRSGNMCQQLKGDEITFFIIDRMKRDLPKIDLDPDNMTLKVEKTEKITEKDKEEVKVLPEPDASTRSEAAPWCCFTFYRTGEISRQKDPVNGGDVLANIRLTANDKNKKARLLLCYDNGRINIVNPGEVYKEKLAKSGKKYSNGWNAKAKLIKILRCSESDLLVIHSVKPDGTAMAKAVAIANYAVHNPLSMQTQGNEFVKLELAKVVNLECVPAESGSYISRIFIRSKNGHPGYPVQSNDCRNAMSFLKKLHRRTETDSDARD</sequence>
<dbReference type="InterPro" id="IPR038461">
    <property type="entry name" value="Schlafen_AlbA_2_dom_sf"/>
</dbReference>